<dbReference type="Proteomes" id="UP000546162">
    <property type="component" value="Unassembled WGS sequence"/>
</dbReference>
<dbReference type="EMBL" id="JACHNB010000001">
    <property type="protein sequence ID" value="MBB4744611.1"/>
    <property type="molecule type" value="Genomic_DNA"/>
</dbReference>
<keyword evidence="1" id="KW-0472">Membrane</keyword>
<name>A0A7W7H5X6_9ACTN</name>
<evidence type="ECO:0008006" key="4">
    <source>
        <dbReference type="Google" id="ProtNLM"/>
    </source>
</evidence>
<feature type="transmembrane region" description="Helical" evidence="1">
    <location>
        <begin position="448"/>
        <end position="469"/>
    </location>
</feature>
<keyword evidence="3" id="KW-1185">Reference proteome</keyword>
<keyword evidence="1" id="KW-1133">Transmembrane helix</keyword>
<reference evidence="2 3" key="1">
    <citation type="submission" date="2020-08" db="EMBL/GenBank/DDBJ databases">
        <title>Sequencing the genomes of 1000 actinobacteria strains.</title>
        <authorList>
            <person name="Klenk H.-P."/>
        </authorList>
    </citation>
    <scope>NUCLEOTIDE SEQUENCE [LARGE SCALE GENOMIC DNA]</scope>
    <source>
        <strain evidence="2 3">DSM 45809</strain>
    </source>
</reference>
<protein>
    <recommendedName>
        <fullName evidence="4">Membrane-associated oxidoreductase</fullName>
    </recommendedName>
</protein>
<dbReference type="AlphaFoldDB" id="A0A7W7H5X6"/>
<comment type="caution">
    <text evidence="2">The sequence shown here is derived from an EMBL/GenBank/DDBJ whole genome shotgun (WGS) entry which is preliminary data.</text>
</comment>
<evidence type="ECO:0000313" key="2">
    <source>
        <dbReference type="EMBL" id="MBB4744611.1"/>
    </source>
</evidence>
<sequence>MDDADLTKTERLVWDAFPLGERVDLRGLPDREVRATVLRALLLGARPPVAGEQAALRLVGAVVTGPLSLSYAEVPASISLRDSVLQERPDLYGLRVRRLTLAGSEMPGLVLGMAQIDGGVRLNGAVLTGELSLAGAQIGGALVMDGARLTGAPVALNGTELRVAGNVLARAGFQAGGELRLDGAEINGSLRLNGATLQNPGRWAIYGSGLRVGAVLDLSGGARIAGSIRLRNAVVGTVVSLSRATMTDAGPRALDLRRLEAGELILRPAAPLPGRVDLGYARIGLLRDDPETWPAELDLNGFAYEAIDGPLPVAERLDWLGRDVGGFRPLTYRRLAALYRAADRDDEARTVLLAGERRRRSGLPRAGVIWGWLQDVTVGYGYRPGRAAAWLAGLLAVGTLVFDAVPPRAAEAPKAPEFHAPAFAADLLLPVIDLGQQSAYLPVGWTAWFAYFLIMAGLLFATTAVAAVARRLRRD</sequence>
<gene>
    <name evidence="2" type="ORF">BJY16_008070</name>
</gene>
<keyword evidence="1" id="KW-0812">Transmembrane</keyword>
<accession>A0A7W7H5X6</accession>
<evidence type="ECO:0000313" key="3">
    <source>
        <dbReference type="Proteomes" id="UP000546162"/>
    </source>
</evidence>
<evidence type="ECO:0000256" key="1">
    <source>
        <dbReference type="SAM" id="Phobius"/>
    </source>
</evidence>
<organism evidence="2 3">
    <name type="scientific">Actinoplanes octamycinicus</name>
    <dbReference type="NCBI Taxonomy" id="135948"/>
    <lineage>
        <taxon>Bacteria</taxon>
        <taxon>Bacillati</taxon>
        <taxon>Actinomycetota</taxon>
        <taxon>Actinomycetes</taxon>
        <taxon>Micromonosporales</taxon>
        <taxon>Micromonosporaceae</taxon>
        <taxon>Actinoplanes</taxon>
    </lineage>
</organism>
<dbReference type="RefSeq" id="WP_185044749.1">
    <property type="nucleotide sequence ID" value="NZ_BAABFG010000005.1"/>
</dbReference>
<proteinExistence type="predicted"/>